<name>A0A081BNZ8_9BACT</name>
<proteinExistence type="predicted"/>
<dbReference type="InterPro" id="IPR002725">
    <property type="entry name" value="YgjP-like_metallopeptidase"/>
</dbReference>
<dbReference type="AlphaFoldDB" id="A0A081BNZ8"/>
<dbReference type="Pfam" id="PF01863">
    <property type="entry name" value="YgjP-like"/>
    <property type="match status" value="1"/>
</dbReference>
<dbReference type="HOGENOM" id="CLU_065947_2_2_0"/>
<dbReference type="Gene3D" id="3.30.2010.10">
    <property type="entry name" value="Metalloproteases ('zincins'), catalytic domain"/>
    <property type="match status" value="1"/>
</dbReference>
<accession>A0A081BNZ8</accession>
<dbReference type="STRING" id="1499966.U14_03363"/>
<sequence>MRDASTHFEWRFVEAPHLTRYYITVAKNRPIELKGPLLPRAEQEKIICKKARWIQKKLAEVARTNTENADLVTGSRIQFQGRDYETEIIIQPDIKLAQVEFTGDQFRLFVPGIKQQQQLLQNGLLRFFRRQCHALLFPRVAYWEQKIGQRADVVSLYPFRRNWANCSADRHVKFHPRCVQLAPDLLDYVIIHELAHLVHLNHSKAFWGLVADILPDWKARHQQLKQCDKKIGGWWD</sequence>
<keyword evidence="3" id="KW-1185">Reference proteome</keyword>
<organism evidence="2">
    <name type="scientific">Candidatus Moduliflexus flocculans</name>
    <dbReference type="NCBI Taxonomy" id="1499966"/>
    <lineage>
        <taxon>Bacteria</taxon>
        <taxon>Candidatus Moduliflexota</taxon>
        <taxon>Candidatus Moduliflexia</taxon>
        <taxon>Candidatus Moduliflexales</taxon>
        <taxon>Candidatus Moduliflexaceae</taxon>
    </lineage>
</organism>
<evidence type="ECO:0000313" key="2">
    <source>
        <dbReference type="EMBL" id="GAK52114.1"/>
    </source>
</evidence>
<dbReference type="PANTHER" id="PTHR30399:SF1">
    <property type="entry name" value="UTP PYROPHOSPHATASE"/>
    <property type="match status" value="1"/>
</dbReference>
<evidence type="ECO:0000313" key="3">
    <source>
        <dbReference type="Proteomes" id="UP000030700"/>
    </source>
</evidence>
<dbReference type="PANTHER" id="PTHR30399">
    <property type="entry name" value="UNCHARACTERIZED PROTEIN YGJP"/>
    <property type="match status" value="1"/>
</dbReference>
<protein>
    <recommendedName>
        <fullName evidence="1">YgjP-like metallopeptidase domain-containing protein</fullName>
    </recommendedName>
</protein>
<dbReference type="EMBL" id="DF820458">
    <property type="protein sequence ID" value="GAK52114.1"/>
    <property type="molecule type" value="Genomic_DNA"/>
</dbReference>
<dbReference type="InterPro" id="IPR053136">
    <property type="entry name" value="UTP_pyrophosphatase-like"/>
</dbReference>
<dbReference type="Proteomes" id="UP000030700">
    <property type="component" value="Unassembled WGS sequence"/>
</dbReference>
<reference evidence="2" key="1">
    <citation type="journal article" date="2015" name="PeerJ">
        <title>First genomic representation of candidate bacterial phylum KSB3 points to enhanced environmental sensing as a trigger of wastewater bulking.</title>
        <authorList>
            <person name="Sekiguchi Y."/>
            <person name="Ohashi A."/>
            <person name="Parks D.H."/>
            <person name="Yamauchi T."/>
            <person name="Tyson G.W."/>
            <person name="Hugenholtz P."/>
        </authorList>
    </citation>
    <scope>NUCLEOTIDE SEQUENCE [LARGE SCALE GENOMIC DNA]</scope>
</reference>
<dbReference type="CDD" id="cd07344">
    <property type="entry name" value="M48_yhfN_like"/>
    <property type="match status" value="1"/>
</dbReference>
<feature type="domain" description="YgjP-like metallopeptidase" evidence="1">
    <location>
        <begin position="20"/>
        <end position="226"/>
    </location>
</feature>
<gene>
    <name evidence="2" type="ORF">U14_03363</name>
</gene>
<evidence type="ECO:0000259" key="1">
    <source>
        <dbReference type="Pfam" id="PF01863"/>
    </source>
</evidence>